<keyword evidence="3" id="KW-0285">Flavoprotein</keyword>
<dbReference type="Pfam" id="PF00732">
    <property type="entry name" value="GMC_oxred_N"/>
    <property type="match status" value="1"/>
</dbReference>
<gene>
    <name evidence="9" type="ORF">Clacol_004520</name>
</gene>
<feature type="binding site" evidence="6">
    <location>
        <position position="225"/>
    </location>
    <ligand>
        <name>FAD</name>
        <dbReference type="ChEBI" id="CHEBI:57692"/>
    </ligand>
</feature>
<dbReference type="InterPro" id="IPR012132">
    <property type="entry name" value="GMC_OxRdtase"/>
</dbReference>
<dbReference type="Gene3D" id="3.30.560.10">
    <property type="entry name" value="Glucose Oxidase, domain 3"/>
    <property type="match status" value="1"/>
</dbReference>
<accession>A0AAV5AAN9</accession>
<evidence type="ECO:0000256" key="3">
    <source>
        <dbReference type="ARBA" id="ARBA00022630"/>
    </source>
</evidence>
<dbReference type="Gene3D" id="3.50.50.60">
    <property type="entry name" value="FAD/NAD(P)-binding domain"/>
    <property type="match status" value="2"/>
</dbReference>
<proteinExistence type="inferred from homology"/>
<evidence type="ECO:0000256" key="6">
    <source>
        <dbReference type="PIRSR" id="PIRSR000137-2"/>
    </source>
</evidence>
<organism evidence="9 10">
    <name type="scientific">Clathrus columnatus</name>
    <dbReference type="NCBI Taxonomy" id="1419009"/>
    <lineage>
        <taxon>Eukaryota</taxon>
        <taxon>Fungi</taxon>
        <taxon>Dikarya</taxon>
        <taxon>Basidiomycota</taxon>
        <taxon>Agaricomycotina</taxon>
        <taxon>Agaricomycetes</taxon>
        <taxon>Phallomycetidae</taxon>
        <taxon>Phallales</taxon>
        <taxon>Clathraceae</taxon>
        <taxon>Clathrus</taxon>
    </lineage>
</organism>
<comment type="cofactor">
    <cofactor evidence="1 6">
        <name>FAD</name>
        <dbReference type="ChEBI" id="CHEBI:57692"/>
    </cofactor>
</comment>
<evidence type="ECO:0000259" key="8">
    <source>
        <dbReference type="PROSITE" id="PS00624"/>
    </source>
</evidence>
<feature type="active site" description="Proton acceptor" evidence="5">
    <location>
        <position position="554"/>
    </location>
</feature>
<evidence type="ECO:0000256" key="1">
    <source>
        <dbReference type="ARBA" id="ARBA00001974"/>
    </source>
</evidence>
<dbReference type="PROSITE" id="PS00624">
    <property type="entry name" value="GMC_OXRED_2"/>
    <property type="match status" value="1"/>
</dbReference>
<feature type="active site" description="Proton donor" evidence="5">
    <location>
        <position position="511"/>
    </location>
</feature>
<comment type="caution">
    <text evidence="9">The sequence shown here is derived from an EMBL/GenBank/DDBJ whole genome shotgun (WGS) entry which is preliminary data.</text>
</comment>
<dbReference type="EMBL" id="BPWL01000005">
    <property type="protein sequence ID" value="GJJ10294.1"/>
    <property type="molecule type" value="Genomic_DNA"/>
</dbReference>
<protein>
    <recommendedName>
        <fullName evidence="8">Glucose-methanol-choline oxidoreductase N-terminal domain-containing protein</fullName>
    </recommendedName>
</protein>
<evidence type="ECO:0000313" key="9">
    <source>
        <dbReference type="EMBL" id="GJJ10294.1"/>
    </source>
</evidence>
<dbReference type="GO" id="GO:0050660">
    <property type="term" value="F:flavin adenine dinucleotide binding"/>
    <property type="evidence" value="ECO:0007669"/>
    <property type="project" value="InterPro"/>
</dbReference>
<dbReference type="AlphaFoldDB" id="A0AAV5AAN9"/>
<sequence>MGLSQSISKRCADPSKYATVDAPGLAKDDTKWKTYDFVIVGGGAAGCVLAARLSENSNVSVLLLEAGNSHEGNLISSMPFTGKILGGTSFIQDFNSWAKKGAEGWSYEELRPQVQTSFVFRGHMGLRYVPNPIMPDGKEEEHGTSGPIKTRKPVPKQDIDRLMIETARNIGITARSDLNTNGTLGAAAFLATITDKGRRGYAAVSYLTPEVLKRPNLTVAVNCRVEKLLFDETGPKPRAIGVEFRRTREGPLYRVAGKKEILVCGGAVASPHILLLSGLGPRSELEKKGIKVIKHLPAVGKNFMDHISAGTFNLQAKPGTTYDYLNNPLYALLAVAQWFFTGTGVVSELAAPGAIFVRSTDDPCIPTNDPAEIPIDLTTGPNAPDLEILWFPLTVVANAMTKTSSKVKGVTLSPVALQPKSVGEITLATNSAWDQPIIDANFLDEENDMKVIVRGCRLIYKLAHTEPFASMLELNPKPDYPFFWPGCADPDKITDGELSEWVRKNASPTFHPGCSCKMGTSEDSSVVNNKLEVHGIESLRIIDASIFPNLVSGHPCAPVVAVAEKASDMIKQRYGF</sequence>
<dbReference type="InterPro" id="IPR007867">
    <property type="entry name" value="GMC_OxRtase_C"/>
</dbReference>
<evidence type="ECO:0000256" key="7">
    <source>
        <dbReference type="SAM" id="MobiDB-lite"/>
    </source>
</evidence>
<name>A0AAV5AAN9_9AGAM</name>
<dbReference type="Pfam" id="PF05199">
    <property type="entry name" value="GMC_oxred_C"/>
    <property type="match status" value="1"/>
</dbReference>
<dbReference type="SUPFAM" id="SSF54373">
    <property type="entry name" value="FAD-linked reductases, C-terminal domain"/>
    <property type="match status" value="1"/>
</dbReference>
<feature type="binding site" evidence="6">
    <location>
        <position position="88"/>
    </location>
    <ligand>
        <name>FAD</name>
        <dbReference type="ChEBI" id="CHEBI:57692"/>
    </ligand>
</feature>
<dbReference type="SUPFAM" id="SSF51905">
    <property type="entry name" value="FAD/NAD(P)-binding domain"/>
    <property type="match status" value="1"/>
</dbReference>
<keyword evidence="4 6" id="KW-0274">FAD</keyword>
<dbReference type="InterPro" id="IPR036188">
    <property type="entry name" value="FAD/NAD-bd_sf"/>
</dbReference>
<dbReference type="Proteomes" id="UP001050691">
    <property type="component" value="Unassembled WGS sequence"/>
</dbReference>
<feature type="region of interest" description="Disordered" evidence="7">
    <location>
        <begin position="132"/>
        <end position="153"/>
    </location>
</feature>
<dbReference type="GO" id="GO:0016614">
    <property type="term" value="F:oxidoreductase activity, acting on CH-OH group of donors"/>
    <property type="evidence" value="ECO:0007669"/>
    <property type="project" value="InterPro"/>
</dbReference>
<evidence type="ECO:0000256" key="2">
    <source>
        <dbReference type="ARBA" id="ARBA00010790"/>
    </source>
</evidence>
<keyword evidence="10" id="KW-1185">Reference proteome</keyword>
<comment type="similarity">
    <text evidence="2">Belongs to the GMC oxidoreductase family.</text>
</comment>
<evidence type="ECO:0000256" key="4">
    <source>
        <dbReference type="ARBA" id="ARBA00022827"/>
    </source>
</evidence>
<dbReference type="PANTHER" id="PTHR11552">
    <property type="entry name" value="GLUCOSE-METHANOL-CHOLINE GMC OXIDOREDUCTASE"/>
    <property type="match status" value="1"/>
</dbReference>
<evidence type="ECO:0000313" key="10">
    <source>
        <dbReference type="Proteomes" id="UP001050691"/>
    </source>
</evidence>
<feature type="domain" description="Glucose-methanol-choline oxidoreductase N-terminal" evidence="8">
    <location>
        <begin position="266"/>
        <end position="280"/>
    </location>
</feature>
<dbReference type="PANTHER" id="PTHR11552:SF147">
    <property type="entry name" value="CHOLINE DEHYDROGENASE, MITOCHONDRIAL"/>
    <property type="match status" value="1"/>
</dbReference>
<reference evidence="9" key="1">
    <citation type="submission" date="2021-10" db="EMBL/GenBank/DDBJ databases">
        <title>De novo Genome Assembly of Clathrus columnatus (Basidiomycota, Fungi) Using Illumina and Nanopore Sequence Data.</title>
        <authorList>
            <person name="Ogiso-Tanaka E."/>
            <person name="Itagaki H."/>
            <person name="Hosoya T."/>
            <person name="Hosaka K."/>
        </authorList>
    </citation>
    <scope>NUCLEOTIDE SEQUENCE</scope>
    <source>
        <strain evidence="9">MO-923</strain>
    </source>
</reference>
<dbReference type="PIRSF" id="PIRSF000137">
    <property type="entry name" value="Alcohol_oxidase"/>
    <property type="match status" value="1"/>
</dbReference>
<dbReference type="InterPro" id="IPR000172">
    <property type="entry name" value="GMC_OxRdtase_N"/>
</dbReference>
<evidence type="ECO:0000256" key="5">
    <source>
        <dbReference type="PIRSR" id="PIRSR000137-1"/>
    </source>
</evidence>